<evidence type="ECO:0000256" key="1">
    <source>
        <dbReference type="ARBA" id="ARBA00004442"/>
    </source>
</evidence>
<name>A0A829Y9P2_9GAMM</name>
<sequence>MRLRNSFLYSVSALTLLGSASAFAQEAAPAAGVEQLEEVVVTGIRQSLERAAEIKRESAQVVDSIVAEDIGKFPDATTAAALQRVPGVQVTVGANNEVQGVLIRGLGDILTTLDGREIFSTTGRGFAVQDLPAEALSRVDVIKSSTSNLIEGGIAGVTDLRLHKPFNFNERTFVATARANYPDNVDEVNPQFGFLATDRWDVGNGEIGALLNVTWYKNDFDRPISFVAERRSLVGAPHGETGVLAPNTFGGLNDYGWYERPQANLAIQWQATDNLEVYLDGLYAGYRDEQQSAFVATPFFFAETQLESLEVDESRCFLSRVTPGGFNPNLNDLGRKDAEGNPDPNFDTDTLCNMESARFSNVRGLTSTQAKKQDVDNYLGAIGFKWNNGPTSVKFDTAYQRSEREFSNVIVDIGKHITVDIDTDVNEGGMTWHPGNPLGTEGGWFLRNGLNQNFEESTGELWQTRLDFRHELDGAFGFIRAVEAGVRYADRSALFEQAQLNVGAPGGDLATSLDGLPLPADFLVRSPGIDRINNGASVLLPNPDYLRSAAGRDVLRQIYGAPTGNPAFQPQRRFDASEDTYAAYFQLDYSVPVGGLTIDGLIGARPTRTERHIEGAGVVNDVVVPRIADTTDTEVLPNASARIDFNNGFQARASYAKTMRRPEFNALNPGLNYIVATNPSVINSGNAGNPNLKSQISDSYDATLEYYFGPSMVSAAVYYRDLKDRVITAPNTETIDGIDYNISRPRNVGAATLQGIEVSGQTFFDFLPGAWSGFGAFANYTYADTEVKGDDVLAGFPLQGVSKDNFTVGLLYDKLGVSGRLVYTARSRYYDADMTGTNVARPIEADRVNDLEYIPTVLNYVRPGGRLDFSIGYDITDAIRVDVGGSNILRNRYKSYFDVDWLNRDFRYDDTIYTLGVRVRM</sequence>
<dbReference type="Gene3D" id="2.40.170.20">
    <property type="entry name" value="TonB-dependent receptor, beta-barrel domain"/>
    <property type="match status" value="1"/>
</dbReference>
<feature type="chain" id="PRO_5032965920" evidence="5">
    <location>
        <begin position="25"/>
        <end position="921"/>
    </location>
</feature>
<dbReference type="PANTHER" id="PTHR40980:SF3">
    <property type="entry name" value="TONB-DEPENDENT RECEPTOR-LIKE BETA-BARREL DOMAIN-CONTAINING PROTEIN"/>
    <property type="match status" value="1"/>
</dbReference>
<dbReference type="PANTHER" id="PTHR40980">
    <property type="entry name" value="PLUG DOMAIN-CONTAINING PROTEIN"/>
    <property type="match status" value="1"/>
</dbReference>
<dbReference type="InterPro" id="IPR037066">
    <property type="entry name" value="Plug_dom_sf"/>
</dbReference>
<dbReference type="RefSeq" id="WP_161811635.1">
    <property type="nucleotide sequence ID" value="NZ_BLJN01000002.1"/>
</dbReference>
<dbReference type="InterPro" id="IPR000531">
    <property type="entry name" value="Beta-barrel_TonB"/>
</dbReference>
<gene>
    <name evidence="8" type="primary">cirA_1</name>
    <name evidence="8" type="ORF">GCM10011487_18800</name>
</gene>
<accession>A0A829Y9P2</accession>
<dbReference type="AlphaFoldDB" id="A0A829Y9P2"/>
<organism evidence="8 9">
    <name type="scientific">Steroidobacter agaridevorans</name>
    <dbReference type="NCBI Taxonomy" id="2695856"/>
    <lineage>
        <taxon>Bacteria</taxon>
        <taxon>Pseudomonadati</taxon>
        <taxon>Pseudomonadota</taxon>
        <taxon>Gammaproteobacteria</taxon>
        <taxon>Steroidobacterales</taxon>
        <taxon>Steroidobacteraceae</taxon>
        <taxon>Steroidobacter</taxon>
    </lineage>
</organism>
<dbReference type="Proteomes" id="UP000445000">
    <property type="component" value="Unassembled WGS sequence"/>
</dbReference>
<dbReference type="Pfam" id="PF07715">
    <property type="entry name" value="Plug"/>
    <property type="match status" value="1"/>
</dbReference>
<evidence type="ECO:0000256" key="2">
    <source>
        <dbReference type="ARBA" id="ARBA00023136"/>
    </source>
</evidence>
<evidence type="ECO:0000256" key="5">
    <source>
        <dbReference type="SAM" id="SignalP"/>
    </source>
</evidence>
<dbReference type="EMBL" id="BLJN01000002">
    <property type="protein sequence ID" value="GFE79880.1"/>
    <property type="molecule type" value="Genomic_DNA"/>
</dbReference>
<keyword evidence="5" id="KW-0732">Signal</keyword>
<keyword evidence="8" id="KW-0675">Receptor</keyword>
<comment type="subcellular location">
    <subcellularLocation>
        <location evidence="1 4">Cell outer membrane</location>
    </subcellularLocation>
</comment>
<comment type="caution">
    <text evidence="8">The sequence shown here is derived from an EMBL/GenBank/DDBJ whole genome shotgun (WGS) entry which is preliminary data.</text>
</comment>
<dbReference type="Pfam" id="PF00593">
    <property type="entry name" value="TonB_dep_Rec_b-barrel"/>
    <property type="match status" value="1"/>
</dbReference>
<dbReference type="InterPro" id="IPR036942">
    <property type="entry name" value="Beta-barrel_TonB_sf"/>
</dbReference>
<feature type="domain" description="TonB-dependent receptor plug" evidence="7">
    <location>
        <begin position="55"/>
        <end position="157"/>
    </location>
</feature>
<comment type="similarity">
    <text evidence="4">Belongs to the TonB-dependent receptor family.</text>
</comment>
<evidence type="ECO:0000259" key="7">
    <source>
        <dbReference type="Pfam" id="PF07715"/>
    </source>
</evidence>
<feature type="domain" description="TonB-dependent receptor-like beta-barrel" evidence="6">
    <location>
        <begin position="428"/>
        <end position="888"/>
    </location>
</feature>
<dbReference type="Gene3D" id="2.170.130.10">
    <property type="entry name" value="TonB-dependent receptor, plug domain"/>
    <property type="match status" value="1"/>
</dbReference>
<dbReference type="GO" id="GO:0009279">
    <property type="term" value="C:cell outer membrane"/>
    <property type="evidence" value="ECO:0007669"/>
    <property type="project" value="UniProtKB-SubCell"/>
</dbReference>
<dbReference type="InterPro" id="IPR012910">
    <property type="entry name" value="Plug_dom"/>
</dbReference>
<dbReference type="NCBIfam" id="TIGR01782">
    <property type="entry name" value="TonB-Xanth-Caul"/>
    <property type="match status" value="1"/>
</dbReference>
<evidence type="ECO:0000259" key="6">
    <source>
        <dbReference type="Pfam" id="PF00593"/>
    </source>
</evidence>
<dbReference type="SUPFAM" id="SSF56935">
    <property type="entry name" value="Porins"/>
    <property type="match status" value="1"/>
</dbReference>
<protein>
    <submittedName>
        <fullName evidence="8">TonB-dependent receptor</fullName>
    </submittedName>
</protein>
<dbReference type="InterPro" id="IPR010104">
    <property type="entry name" value="TonB_rcpt_bac"/>
</dbReference>
<evidence type="ECO:0000313" key="9">
    <source>
        <dbReference type="Proteomes" id="UP000445000"/>
    </source>
</evidence>
<evidence type="ECO:0000256" key="3">
    <source>
        <dbReference type="ARBA" id="ARBA00023237"/>
    </source>
</evidence>
<evidence type="ECO:0000256" key="4">
    <source>
        <dbReference type="RuleBase" id="RU003357"/>
    </source>
</evidence>
<feature type="signal peptide" evidence="5">
    <location>
        <begin position="1"/>
        <end position="24"/>
    </location>
</feature>
<reference evidence="9" key="1">
    <citation type="submission" date="2020-01" db="EMBL/GenBank/DDBJ databases">
        <title>'Steroidobacter agaridevorans' sp. nov., agar-degrading bacteria isolated from rhizosphere soils.</title>
        <authorList>
            <person name="Ikenaga M."/>
            <person name="Kataoka M."/>
            <person name="Murouchi A."/>
            <person name="Katsuragi S."/>
            <person name="Sakai M."/>
        </authorList>
    </citation>
    <scope>NUCLEOTIDE SEQUENCE [LARGE SCALE GENOMIC DNA]</scope>
    <source>
        <strain evidence="9">YU21-B</strain>
    </source>
</reference>
<keyword evidence="2 4" id="KW-0472">Membrane</keyword>
<keyword evidence="3" id="KW-0998">Cell outer membrane</keyword>
<keyword evidence="9" id="KW-1185">Reference proteome</keyword>
<evidence type="ECO:0000313" key="8">
    <source>
        <dbReference type="EMBL" id="GFE79880.1"/>
    </source>
</evidence>
<proteinExistence type="inferred from homology"/>
<keyword evidence="4" id="KW-0798">TonB box</keyword>